<gene>
    <name evidence="1" type="ORF">OGH68_14305</name>
</gene>
<sequence>MWADHQRIKQYSGDVTETYGGVTLDIDANLLDVGEGAVQPPVKKDTALAWSGPATVSNGSPAALAAVLTEKDGGAPVAHRKVGLALGTGASAQTCEATTDADGRATCTVAAVNQPLNADATVPATAKFAGDDAFKESLTSAVLKLQHVTGRAFGIKGDVPLLGLPVRIEPTPDTGTVRSAGAGTKVPACAAGVDALVLSADTLCARVETRTGPSGATSTASVEEARIGIPGLPVVALSGVKATSTSSCTGTTGSTDLTLTVAGTPVEVGDVPNVTVDLGVGAKLVVNEQIRAAGGLTVNAVHLTAAGGIDIVVASSSTAAHNCA</sequence>
<dbReference type="Gene3D" id="2.60.40.10">
    <property type="entry name" value="Immunoglobulins"/>
    <property type="match status" value="1"/>
</dbReference>
<evidence type="ECO:0000313" key="2">
    <source>
        <dbReference type="Proteomes" id="UP001163878"/>
    </source>
</evidence>
<reference evidence="1" key="1">
    <citation type="submission" date="2022-10" db="EMBL/GenBank/DDBJ databases">
        <title>Cytochrome P450 Catalyzes Benzene Ring Formation in the Biosynthesis of Trialkyl-Substituted Aromatic Polyketides.</title>
        <authorList>
            <person name="Zhao E."/>
            <person name="Ge H."/>
        </authorList>
    </citation>
    <scope>NUCLEOTIDE SEQUENCE</scope>
    <source>
        <strain evidence="1">NA0869</strain>
    </source>
</reference>
<accession>A0ABY6I6C1</accession>
<name>A0ABY6I6C1_STRPE</name>
<dbReference type="InterPro" id="IPR013783">
    <property type="entry name" value="Ig-like_fold"/>
</dbReference>
<protein>
    <submittedName>
        <fullName evidence="1">DUF1906 domain-containing protein</fullName>
    </submittedName>
</protein>
<organism evidence="1 2">
    <name type="scientific">Streptomyces peucetius</name>
    <dbReference type="NCBI Taxonomy" id="1950"/>
    <lineage>
        <taxon>Bacteria</taxon>
        <taxon>Bacillati</taxon>
        <taxon>Actinomycetota</taxon>
        <taxon>Actinomycetes</taxon>
        <taxon>Kitasatosporales</taxon>
        <taxon>Streptomycetaceae</taxon>
        <taxon>Streptomyces</taxon>
    </lineage>
</organism>
<dbReference type="RefSeq" id="WP_264244098.1">
    <property type="nucleotide sequence ID" value="NZ_CP107567.1"/>
</dbReference>
<dbReference type="Proteomes" id="UP001163878">
    <property type="component" value="Chromosome"/>
</dbReference>
<evidence type="ECO:0000313" key="1">
    <source>
        <dbReference type="EMBL" id="UYQ62538.1"/>
    </source>
</evidence>
<keyword evidence="2" id="KW-1185">Reference proteome</keyword>
<proteinExistence type="predicted"/>
<dbReference type="EMBL" id="CP107567">
    <property type="protein sequence ID" value="UYQ62538.1"/>
    <property type="molecule type" value="Genomic_DNA"/>
</dbReference>
<dbReference type="NCBIfam" id="NF040603">
    <property type="entry name" value="choice_anch_P"/>
    <property type="match status" value="1"/>
</dbReference>